<evidence type="ECO:0000256" key="2">
    <source>
        <dbReference type="ARBA" id="ARBA00005594"/>
    </source>
</evidence>
<dbReference type="GO" id="GO:0005829">
    <property type="term" value="C:cytosol"/>
    <property type="evidence" value="ECO:0007669"/>
    <property type="project" value="TreeGrafter"/>
</dbReference>
<evidence type="ECO:0000256" key="12">
    <source>
        <dbReference type="ARBA" id="ARBA00047398"/>
    </source>
</evidence>
<dbReference type="InterPro" id="IPR015273">
    <property type="entry name" value="Cys-tRNA-synt_Ia_DALR"/>
</dbReference>
<protein>
    <recommendedName>
        <fullName evidence="13">Cysteine--tRNA ligase</fullName>
        <ecNumber evidence="13">6.1.1.16</ecNumber>
    </recommendedName>
    <alternativeName>
        <fullName evidence="13">Cysteinyl-tRNA synthetase</fullName>
        <shortName evidence="13">CysRS</shortName>
    </alternativeName>
</protein>
<accession>A0A2K8SCB5</accession>
<dbReference type="InterPro" id="IPR014729">
    <property type="entry name" value="Rossmann-like_a/b/a_fold"/>
</dbReference>
<feature type="binding site" evidence="13">
    <location>
        <position position="229"/>
    </location>
    <ligand>
        <name>Zn(2+)</name>
        <dbReference type="ChEBI" id="CHEBI:29105"/>
    </ligand>
</feature>
<feature type="short sequence motif" description="'HIGH' region" evidence="13">
    <location>
        <begin position="26"/>
        <end position="36"/>
    </location>
</feature>
<proteinExistence type="inferred from homology"/>
<dbReference type="OrthoDB" id="9815130at2"/>
<evidence type="ECO:0000256" key="11">
    <source>
        <dbReference type="ARBA" id="ARBA00023146"/>
    </source>
</evidence>
<evidence type="ECO:0000313" key="16">
    <source>
        <dbReference type="Proteomes" id="UP000231823"/>
    </source>
</evidence>
<dbReference type="InterPro" id="IPR009080">
    <property type="entry name" value="tRNAsynth_Ia_anticodon-bd"/>
</dbReference>
<keyword evidence="9 13" id="KW-0067">ATP-binding</keyword>
<reference evidence="15 16" key="1">
    <citation type="submission" date="2017-12" db="EMBL/GenBank/DDBJ databases">
        <title>Complete genome sequence of Spiroplasma floricola 23-6 (ATCC 29989).</title>
        <authorList>
            <person name="Tsai Y.-M."/>
            <person name="Wu P.-S."/>
            <person name="Lo W.-S."/>
            <person name="Kuo C.-H."/>
        </authorList>
    </citation>
    <scope>NUCLEOTIDE SEQUENCE [LARGE SCALE GENOMIC DNA]</scope>
    <source>
        <strain evidence="15 16">23-6</strain>
    </source>
</reference>
<dbReference type="GO" id="GO:0006423">
    <property type="term" value="P:cysteinyl-tRNA aminoacylation"/>
    <property type="evidence" value="ECO:0007669"/>
    <property type="project" value="UniProtKB-UniRule"/>
</dbReference>
<dbReference type="EC" id="6.1.1.16" evidence="13"/>
<dbReference type="KEGG" id="sfz:SFLOR_v1c00300"/>
<dbReference type="InterPro" id="IPR032678">
    <property type="entry name" value="tRNA-synt_1_cat_dom"/>
</dbReference>
<evidence type="ECO:0000256" key="8">
    <source>
        <dbReference type="ARBA" id="ARBA00022833"/>
    </source>
</evidence>
<feature type="binding site" evidence="13">
    <location>
        <position position="204"/>
    </location>
    <ligand>
        <name>Zn(2+)</name>
        <dbReference type="ChEBI" id="CHEBI:29105"/>
    </ligand>
</feature>
<name>A0A2K8SCB5_9MOLU</name>
<evidence type="ECO:0000256" key="5">
    <source>
        <dbReference type="ARBA" id="ARBA00022598"/>
    </source>
</evidence>
<dbReference type="PANTHER" id="PTHR10890">
    <property type="entry name" value="CYSTEINYL-TRNA SYNTHETASE"/>
    <property type="match status" value="1"/>
</dbReference>
<keyword evidence="7 13" id="KW-0547">Nucleotide-binding</keyword>
<evidence type="ECO:0000256" key="9">
    <source>
        <dbReference type="ARBA" id="ARBA00022840"/>
    </source>
</evidence>
<sequence length="443" mass="52249">MKLYDSLTSDFKEIDLSKVRIYTCGPTVYDYIHIGNARPLILTDIIVRYLESMEIKYKYLLNITDIDDKIINKALEKKISEDEYAKKFTKAFLEDIDSLNIKRPSSVIPISTKINEILSFIYDLVDKDYAYEISGNVYFDISKWENEYGALSNQNIKNLNIGERIEKDENKKNPQDFILWKKTKVGKKWLSKWGLGRPGWHTECALLIDDFFKTSIDIHIGGIDLKFPHHENERIQYMAKNSREISDVWLHNGHLSLENIKMSKSLKNTILVRDYVKEYGSNSLRFIFLNSNYKQPLNITKELIKHSREWLLKIESMLKTVNWSTKVGEIILTNNTPIDDDFNSYKYITKFREILKDDLNTPLAISLIDEMSKSINKQIKTRMLDRTYSKLIDILKILGFSFNIKNLSDKDIEKIKKWREMIHKKNFQKADRLRNELKQENII</sequence>
<evidence type="ECO:0000256" key="4">
    <source>
        <dbReference type="ARBA" id="ARBA00022490"/>
    </source>
</evidence>
<dbReference type="EMBL" id="CP025057">
    <property type="protein sequence ID" value="AUB31093.1"/>
    <property type="molecule type" value="Genomic_DNA"/>
</dbReference>
<comment type="cofactor">
    <cofactor evidence="13">
        <name>Zn(2+)</name>
        <dbReference type="ChEBI" id="CHEBI:29105"/>
    </cofactor>
    <text evidence="13">Binds 1 zinc ion per subunit.</text>
</comment>
<keyword evidence="16" id="KW-1185">Reference proteome</keyword>
<dbReference type="RefSeq" id="WP_100916089.1">
    <property type="nucleotide sequence ID" value="NZ_CP025057.1"/>
</dbReference>
<dbReference type="GO" id="GO:0005524">
    <property type="term" value="F:ATP binding"/>
    <property type="evidence" value="ECO:0007669"/>
    <property type="project" value="UniProtKB-UniRule"/>
</dbReference>
<comment type="catalytic activity">
    <reaction evidence="12 13">
        <text>tRNA(Cys) + L-cysteine + ATP = L-cysteinyl-tRNA(Cys) + AMP + diphosphate</text>
        <dbReference type="Rhea" id="RHEA:17773"/>
        <dbReference type="Rhea" id="RHEA-COMP:9661"/>
        <dbReference type="Rhea" id="RHEA-COMP:9679"/>
        <dbReference type="ChEBI" id="CHEBI:30616"/>
        <dbReference type="ChEBI" id="CHEBI:33019"/>
        <dbReference type="ChEBI" id="CHEBI:35235"/>
        <dbReference type="ChEBI" id="CHEBI:78442"/>
        <dbReference type="ChEBI" id="CHEBI:78517"/>
        <dbReference type="ChEBI" id="CHEBI:456215"/>
        <dbReference type="EC" id="6.1.1.16"/>
    </reaction>
</comment>
<dbReference type="PRINTS" id="PR00983">
    <property type="entry name" value="TRNASYNTHCYS"/>
</dbReference>
<dbReference type="SUPFAM" id="SSF47323">
    <property type="entry name" value="Anticodon-binding domain of a subclass of class I aminoacyl-tRNA synthetases"/>
    <property type="match status" value="1"/>
</dbReference>
<organism evidence="15 16">
    <name type="scientific">Spiroplasma floricola 23-6</name>
    <dbReference type="NCBI Taxonomy" id="1336749"/>
    <lineage>
        <taxon>Bacteria</taxon>
        <taxon>Bacillati</taxon>
        <taxon>Mycoplasmatota</taxon>
        <taxon>Mollicutes</taxon>
        <taxon>Entomoplasmatales</taxon>
        <taxon>Spiroplasmataceae</taxon>
        <taxon>Spiroplasma</taxon>
    </lineage>
</organism>
<gene>
    <name evidence="13 15" type="primary">cysS</name>
    <name evidence="15" type="ORF">SFLOR_v1c00300</name>
</gene>
<dbReference type="InterPro" id="IPR024909">
    <property type="entry name" value="Cys-tRNA/MSH_ligase"/>
</dbReference>
<keyword evidence="4 13" id="KW-0963">Cytoplasm</keyword>
<feature type="short sequence motif" description="'KMSKS' region" evidence="13">
    <location>
        <begin position="261"/>
        <end position="265"/>
    </location>
</feature>
<dbReference type="GO" id="GO:0008270">
    <property type="term" value="F:zinc ion binding"/>
    <property type="evidence" value="ECO:0007669"/>
    <property type="project" value="UniProtKB-UniRule"/>
</dbReference>
<dbReference type="Proteomes" id="UP000231823">
    <property type="component" value="Chromosome"/>
</dbReference>
<dbReference type="Gene3D" id="3.40.50.620">
    <property type="entry name" value="HUPs"/>
    <property type="match status" value="1"/>
</dbReference>
<feature type="binding site" evidence="13">
    <location>
        <position position="24"/>
    </location>
    <ligand>
        <name>Zn(2+)</name>
        <dbReference type="ChEBI" id="CHEBI:29105"/>
    </ligand>
</feature>
<keyword evidence="10 13" id="KW-0648">Protein biosynthesis</keyword>
<evidence type="ECO:0000256" key="7">
    <source>
        <dbReference type="ARBA" id="ARBA00022741"/>
    </source>
</evidence>
<comment type="subcellular location">
    <subcellularLocation>
        <location evidence="1 13">Cytoplasm</location>
    </subcellularLocation>
</comment>
<keyword evidence="8 13" id="KW-0862">Zinc</keyword>
<dbReference type="NCBIfam" id="TIGR00435">
    <property type="entry name" value="cysS"/>
    <property type="match status" value="1"/>
</dbReference>
<dbReference type="Gene3D" id="1.20.120.1910">
    <property type="entry name" value="Cysteine-tRNA ligase, C-terminal anti-codon recognition domain"/>
    <property type="match status" value="1"/>
</dbReference>
<dbReference type="GO" id="GO:0004817">
    <property type="term" value="F:cysteine-tRNA ligase activity"/>
    <property type="evidence" value="ECO:0007669"/>
    <property type="project" value="UniProtKB-UniRule"/>
</dbReference>
<evidence type="ECO:0000256" key="3">
    <source>
        <dbReference type="ARBA" id="ARBA00011245"/>
    </source>
</evidence>
<dbReference type="SMART" id="SM00840">
    <property type="entry name" value="DALR_2"/>
    <property type="match status" value="1"/>
</dbReference>
<dbReference type="CDD" id="cd00672">
    <property type="entry name" value="CysRS_core"/>
    <property type="match status" value="1"/>
</dbReference>
<evidence type="ECO:0000256" key="1">
    <source>
        <dbReference type="ARBA" id="ARBA00004496"/>
    </source>
</evidence>
<dbReference type="SUPFAM" id="SSF52374">
    <property type="entry name" value="Nucleotidylyl transferase"/>
    <property type="match status" value="1"/>
</dbReference>
<dbReference type="PANTHER" id="PTHR10890:SF3">
    <property type="entry name" value="CYSTEINE--TRNA LIGASE, CYTOPLASMIC"/>
    <property type="match status" value="1"/>
</dbReference>
<dbReference type="AlphaFoldDB" id="A0A2K8SCB5"/>
<evidence type="ECO:0000313" key="15">
    <source>
        <dbReference type="EMBL" id="AUB31093.1"/>
    </source>
</evidence>
<keyword evidence="11 13" id="KW-0030">Aminoacyl-tRNA synthetase</keyword>
<dbReference type="Pfam" id="PF09190">
    <property type="entry name" value="DALR_2"/>
    <property type="match status" value="1"/>
</dbReference>
<evidence type="ECO:0000256" key="13">
    <source>
        <dbReference type="HAMAP-Rule" id="MF_00041"/>
    </source>
</evidence>
<keyword evidence="6 13" id="KW-0479">Metal-binding</keyword>
<evidence type="ECO:0000256" key="10">
    <source>
        <dbReference type="ARBA" id="ARBA00022917"/>
    </source>
</evidence>
<comment type="subunit">
    <text evidence="3 13">Monomer.</text>
</comment>
<comment type="similarity">
    <text evidence="2 13">Belongs to the class-I aminoacyl-tRNA synthetase family.</text>
</comment>
<feature type="domain" description="Cysteinyl-tRNA synthetase class Ia DALR" evidence="14">
    <location>
        <begin position="350"/>
        <end position="408"/>
    </location>
</feature>
<feature type="binding site" evidence="13">
    <location>
        <position position="264"/>
    </location>
    <ligand>
        <name>ATP</name>
        <dbReference type="ChEBI" id="CHEBI:30616"/>
    </ligand>
</feature>
<evidence type="ECO:0000256" key="6">
    <source>
        <dbReference type="ARBA" id="ARBA00022723"/>
    </source>
</evidence>
<dbReference type="InterPro" id="IPR015803">
    <property type="entry name" value="Cys-tRNA-ligase"/>
</dbReference>
<keyword evidence="5 13" id="KW-0436">Ligase</keyword>
<dbReference type="Pfam" id="PF01406">
    <property type="entry name" value="tRNA-synt_1e"/>
    <property type="match status" value="1"/>
</dbReference>
<evidence type="ECO:0000259" key="14">
    <source>
        <dbReference type="SMART" id="SM00840"/>
    </source>
</evidence>
<dbReference type="HAMAP" id="MF_00041">
    <property type="entry name" value="Cys_tRNA_synth"/>
    <property type="match status" value="1"/>
</dbReference>
<feature type="binding site" evidence="13">
    <location>
        <position position="233"/>
    </location>
    <ligand>
        <name>Zn(2+)</name>
        <dbReference type="ChEBI" id="CHEBI:29105"/>
    </ligand>
</feature>